<reference evidence="2" key="2">
    <citation type="submission" date="2022-01" db="EMBL/GenBank/DDBJ databases">
        <authorList>
            <person name="Yamashiro T."/>
            <person name="Shiraishi A."/>
            <person name="Satake H."/>
            <person name="Nakayama K."/>
        </authorList>
    </citation>
    <scope>NUCLEOTIDE SEQUENCE</scope>
</reference>
<reference evidence="2" key="1">
    <citation type="journal article" date="2022" name="Int. J. Mol. Sci.">
        <title>Draft Genome of Tanacetum Coccineum: Genomic Comparison of Closely Related Tanacetum-Family Plants.</title>
        <authorList>
            <person name="Yamashiro T."/>
            <person name="Shiraishi A."/>
            <person name="Nakayama K."/>
            <person name="Satake H."/>
        </authorList>
    </citation>
    <scope>NUCLEOTIDE SEQUENCE</scope>
</reference>
<evidence type="ECO:0000256" key="1">
    <source>
        <dbReference type="SAM" id="MobiDB-lite"/>
    </source>
</evidence>
<feature type="compositionally biased region" description="Basic and acidic residues" evidence="1">
    <location>
        <begin position="78"/>
        <end position="97"/>
    </location>
</feature>
<evidence type="ECO:0000313" key="2">
    <source>
        <dbReference type="EMBL" id="GJT58134.1"/>
    </source>
</evidence>
<accession>A0ABQ5F532</accession>
<name>A0ABQ5F532_9ASTR</name>
<dbReference type="EMBL" id="BQNB010016990">
    <property type="protein sequence ID" value="GJT58134.1"/>
    <property type="molecule type" value="Genomic_DNA"/>
</dbReference>
<keyword evidence="3" id="KW-1185">Reference proteome</keyword>
<feature type="region of interest" description="Disordered" evidence="1">
    <location>
        <begin position="71"/>
        <end position="97"/>
    </location>
</feature>
<organism evidence="2 3">
    <name type="scientific">Tanacetum coccineum</name>
    <dbReference type="NCBI Taxonomy" id="301880"/>
    <lineage>
        <taxon>Eukaryota</taxon>
        <taxon>Viridiplantae</taxon>
        <taxon>Streptophyta</taxon>
        <taxon>Embryophyta</taxon>
        <taxon>Tracheophyta</taxon>
        <taxon>Spermatophyta</taxon>
        <taxon>Magnoliopsida</taxon>
        <taxon>eudicotyledons</taxon>
        <taxon>Gunneridae</taxon>
        <taxon>Pentapetalae</taxon>
        <taxon>asterids</taxon>
        <taxon>campanulids</taxon>
        <taxon>Asterales</taxon>
        <taxon>Asteraceae</taxon>
        <taxon>Asteroideae</taxon>
        <taxon>Anthemideae</taxon>
        <taxon>Anthemidinae</taxon>
        <taxon>Tanacetum</taxon>
    </lineage>
</organism>
<gene>
    <name evidence="2" type="ORF">Tco_0993188</name>
</gene>
<dbReference type="Proteomes" id="UP001151760">
    <property type="component" value="Unassembled WGS sequence"/>
</dbReference>
<protein>
    <submittedName>
        <fullName evidence="2">Uncharacterized protein</fullName>
    </submittedName>
</protein>
<evidence type="ECO:0000313" key="3">
    <source>
        <dbReference type="Proteomes" id="UP001151760"/>
    </source>
</evidence>
<comment type="caution">
    <text evidence="2">The sequence shown here is derived from an EMBL/GenBank/DDBJ whole genome shotgun (WGS) entry which is preliminary data.</text>
</comment>
<sequence length="384" mass="43810">MVLGNDGVFSKSTKERVKSLSLKAKVTRGQTSYNSVCQVGSDEDEYEELNFMAGNFRKFFRKGNKFVRNNHFSNGGNRFEKSQGDGNKGEGNSKKEHECYKLSRAGFPRNKEFVDGACSNSEDIDQPNKEATFLMEINSQEPKSSPLIEDGEINDQIVKDLNRSLLLEANVLEPGHPNRVKEARGHLIKQLIDFQDSPNNEKDTRSSQEYLNDLIEEYQERALLAKSKRSFKMGSQSPSQQKPELRPNKDFEVKYNKIKAKLALLSSGTSSKSSMVKNKGLIVEAYEWDEEDVSSNDNDMTEVKVLKALADDENVIVGKEIARNGEWVKISTRKVHTLLDMEDNDDRKSFLDYLCIDLNYVEEQRNNLVLKHRDLVQELKTCKE</sequence>
<proteinExistence type="predicted"/>